<evidence type="ECO:0000259" key="4">
    <source>
        <dbReference type="PROSITE" id="PS51071"/>
    </source>
</evidence>
<dbReference type="GO" id="GO:1901135">
    <property type="term" value="P:carbohydrate derivative metabolic process"/>
    <property type="evidence" value="ECO:0007669"/>
    <property type="project" value="InterPro"/>
</dbReference>
<keyword evidence="1" id="KW-0805">Transcription regulation</keyword>
<feature type="domain" description="SIS" evidence="5">
    <location>
        <begin position="127"/>
        <end position="267"/>
    </location>
</feature>
<dbReference type="PANTHER" id="PTHR30514">
    <property type="entry name" value="GLUCOKINASE"/>
    <property type="match status" value="1"/>
</dbReference>
<keyword evidence="3" id="KW-0804">Transcription</keyword>
<protein>
    <submittedName>
        <fullName evidence="6">HTH-type transcriptional regulator MurR</fullName>
    </submittedName>
</protein>
<organism evidence="6 7">
    <name type="scientific">Microbacterium oxydans</name>
    <dbReference type="NCBI Taxonomy" id="82380"/>
    <lineage>
        <taxon>Bacteria</taxon>
        <taxon>Bacillati</taxon>
        <taxon>Actinomycetota</taxon>
        <taxon>Actinomycetes</taxon>
        <taxon>Micrococcales</taxon>
        <taxon>Microbacteriaceae</taxon>
        <taxon>Microbacterium</taxon>
    </lineage>
</organism>
<dbReference type="InterPro" id="IPR035472">
    <property type="entry name" value="RpiR-like_SIS"/>
</dbReference>
<dbReference type="SUPFAM" id="SSF46689">
    <property type="entry name" value="Homeodomain-like"/>
    <property type="match status" value="1"/>
</dbReference>
<evidence type="ECO:0000313" key="7">
    <source>
        <dbReference type="Proteomes" id="UP000033725"/>
    </source>
</evidence>
<reference evidence="6 7" key="1">
    <citation type="submission" date="2015-02" db="EMBL/GenBank/DDBJ databases">
        <title>Draft genome sequences of ten Microbacterium spp. with emphasis on heavy metal contaminated environments.</title>
        <authorList>
            <person name="Corretto E."/>
        </authorList>
    </citation>
    <scope>NUCLEOTIDE SEQUENCE [LARGE SCALE GENOMIC DNA]</scope>
    <source>
        <strain evidence="6 7">BEL163</strain>
    </source>
</reference>
<dbReference type="Proteomes" id="UP000033725">
    <property type="component" value="Unassembled WGS sequence"/>
</dbReference>
<proteinExistence type="predicted"/>
<accession>A0A0F0KWE7</accession>
<dbReference type="PROSITE" id="PS51071">
    <property type="entry name" value="HTH_RPIR"/>
    <property type="match status" value="1"/>
</dbReference>
<dbReference type="CDD" id="cd05013">
    <property type="entry name" value="SIS_RpiR"/>
    <property type="match status" value="1"/>
</dbReference>
<dbReference type="PANTHER" id="PTHR30514:SF1">
    <property type="entry name" value="HTH-TYPE TRANSCRIPTIONAL REGULATOR HEXR-RELATED"/>
    <property type="match status" value="1"/>
</dbReference>
<dbReference type="RefSeq" id="WP_045262878.1">
    <property type="nucleotide sequence ID" value="NZ_JYIV01000019.1"/>
</dbReference>
<dbReference type="GO" id="GO:0003677">
    <property type="term" value="F:DNA binding"/>
    <property type="evidence" value="ECO:0007669"/>
    <property type="project" value="UniProtKB-KW"/>
</dbReference>
<dbReference type="InterPro" id="IPR036388">
    <property type="entry name" value="WH-like_DNA-bd_sf"/>
</dbReference>
<dbReference type="PATRIC" id="fig|82380.10.peg.937"/>
<feature type="domain" description="HTH rpiR-type" evidence="4">
    <location>
        <begin position="1"/>
        <end position="77"/>
    </location>
</feature>
<dbReference type="GO" id="GO:0097367">
    <property type="term" value="F:carbohydrate derivative binding"/>
    <property type="evidence" value="ECO:0007669"/>
    <property type="project" value="InterPro"/>
</dbReference>
<sequence length="285" mass="30255">MSIQSTIEAAASTLTPSLARIALVVRENPSVVIDSTINELAAECDTSVASVVRFCRAIGFSGYAPLRMALAAELGKEAAQFSARGAYGSEISESDTLQEAVSKLASLELLAIEETVARLDFDVLEAAVDAIDRAERILLYGLGASRFVAEDLSHKLLRVGRNAHMPADPHEAVAVSALPTARTVAIGFSHSGSTIETVRFLETARASGATTIAVTSAKDSALTRAADHALFTEVRESSFRAGAMVSRIAQLTLVDCLFLGVAKRRYTETVDALQRTGQATRELRG</sequence>
<gene>
    <name evidence="6" type="primary">murR_1</name>
    <name evidence="6" type="ORF">RN51_00934</name>
</gene>
<dbReference type="InterPro" id="IPR000281">
    <property type="entry name" value="HTH_RpiR"/>
</dbReference>
<dbReference type="InterPro" id="IPR046348">
    <property type="entry name" value="SIS_dom_sf"/>
</dbReference>
<dbReference type="InterPro" id="IPR047640">
    <property type="entry name" value="RpiR-like"/>
</dbReference>
<dbReference type="OrthoDB" id="370421at2"/>
<dbReference type="InterPro" id="IPR001347">
    <property type="entry name" value="SIS_dom"/>
</dbReference>
<dbReference type="Gene3D" id="1.10.10.10">
    <property type="entry name" value="Winged helix-like DNA-binding domain superfamily/Winged helix DNA-binding domain"/>
    <property type="match status" value="1"/>
</dbReference>
<dbReference type="EMBL" id="JYIV01000019">
    <property type="protein sequence ID" value="KJL24784.1"/>
    <property type="molecule type" value="Genomic_DNA"/>
</dbReference>
<evidence type="ECO:0000259" key="5">
    <source>
        <dbReference type="PROSITE" id="PS51464"/>
    </source>
</evidence>
<dbReference type="Pfam" id="PF01418">
    <property type="entry name" value="HTH_6"/>
    <property type="match status" value="1"/>
</dbReference>
<dbReference type="AlphaFoldDB" id="A0A0F0KWE7"/>
<keyword evidence="2" id="KW-0238">DNA-binding</keyword>
<name>A0A0F0KWE7_9MICO</name>
<dbReference type="PROSITE" id="PS51464">
    <property type="entry name" value="SIS"/>
    <property type="match status" value="1"/>
</dbReference>
<evidence type="ECO:0000313" key="6">
    <source>
        <dbReference type="EMBL" id="KJL24784.1"/>
    </source>
</evidence>
<dbReference type="InterPro" id="IPR009057">
    <property type="entry name" value="Homeodomain-like_sf"/>
</dbReference>
<evidence type="ECO:0000256" key="2">
    <source>
        <dbReference type="ARBA" id="ARBA00023125"/>
    </source>
</evidence>
<dbReference type="GO" id="GO:0003700">
    <property type="term" value="F:DNA-binding transcription factor activity"/>
    <property type="evidence" value="ECO:0007669"/>
    <property type="project" value="InterPro"/>
</dbReference>
<evidence type="ECO:0000256" key="1">
    <source>
        <dbReference type="ARBA" id="ARBA00023015"/>
    </source>
</evidence>
<dbReference type="Pfam" id="PF01380">
    <property type="entry name" value="SIS"/>
    <property type="match status" value="1"/>
</dbReference>
<dbReference type="SUPFAM" id="SSF53697">
    <property type="entry name" value="SIS domain"/>
    <property type="match status" value="1"/>
</dbReference>
<dbReference type="Gene3D" id="3.40.50.10490">
    <property type="entry name" value="Glucose-6-phosphate isomerase like protein, domain 1"/>
    <property type="match status" value="1"/>
</dbReference>
<comment type="caution">
    <text evidence="6">The sequence shown here is derived from an EMBL/GenBank/DDBJ whole genome shotgun (WGS) entry which is preliminary data.</text>
</comment>
<evidence type="ECO:0000256" key="3">
    <source>
        <dbReference type="ARBA" id="ARBA00023163"/>
    </source>
</evidence>